<name>A0A3N0CS54_9ACTN</name>
<reference evidence="1 2" key="1">
    <citation type="submission" date="2018-11" db="EMBL/GenBank/DDBJ databases">
        <authorList>
            <person name="Li F."/>
        </authorList>
    </citation>
    <scope>NUCLEOTIDE SEQUENCE [LARGE SCALE GENOMIC DNA]</scope>
    <source>
        <strain evidence="1 2">Gsoil 097</strain>
    </source>
</reference>
<dbReference type="InterPro" id="IPR056908">
    <property type="entry name" value="Gp80-like"/>
</dbReference>
<dbReference type="EMBL" id="RJSE01000001">
    <property type="protein sequence ID" value="RNL66230.1"/>
    <property type="molecule type" value="Genomic_DNA"/>
</dbReference>
<sequence length="140" mass="13948">MSKFTAFANDVLDAVYDTGASGTLALGPVSARVNYTLPMKVALTTTLCTASAAGTEVAGGSYARQSIAGSMAAASAGSKSSNAAITFSNMPACTWNDVFVADSTGTPKNMTFRGGTNLAKTVNAGDTAMIPSGSLTGTEA</sequence>
<organism evidence="1 2">
    <name type="scientific">Nocardioides marmoriginsengisoli</name>
    <dbReference type="NCBI Taxonomy" id="661483"/>
    <lineage>
        <taxon>Bacteria</taxon>
        <taxon>Bacillati</taxon>
        <taxon>Actinomycetota</taxon>
        <taxon>Actinomycetes</taxon>
        <taxon>Propionibacteriales</taxon>
        <taxon>Nocardioidaceae</taxon>
        <taxon>Nocardioides</taxon>
    </lineage>
</organism>
<comment type="caution">
    <text evidence="1">The sequence shown here is derived from an EMBL/GenBank/DDBJ whole genome shotgun (WGS) entry which is preliminary data.</text>
</comment>
<gene>
    <name evidence="1" type="ORF">EFK50_00980</name>
</gene>
<dbReference type="AlphaFoldDB" id="A0A3N0CS54"/>
<protein>
    <submittedName>
        <fullName evidence="1">Uncharacterized protein</fullName>
    </submittedName>
</protein>
<accession>A0A3N0CS54</accession>
<dbReference type="Proteomes" id="UP000267128">
    <property type="component" value="Unassembled WGS sequence"/>
</dbReference>
<evidence type="ECO:0000313" key="1">
    <source>
        <dbReference type="EMBL" id="RNL66230.1"/>
    </source>
</evidence>
<proteinExistence type="predicted"/>
<evidence type="ECO:0000313" key="2">
    <source>
        <dbReference type="Proteomes" id="UP000267128"/>
    </source>
</evidence>
<dbReference type="RefSeq" id="WP_123225675.1">
    <property type="nucleotide sequence ID" value="NZ_RJSE01000001.1"/>
</dbReference>
<dbReference type="Pfam" id="PF23140">
    <property type="entry name" value="Gp80"/>
    <property type="match status" value="1"/>
</dbReference>
<keyword evidence="2" id="KW-1185">Reference proteome</keyword>